<organism evidence="1 2">
    <name type="scientific">Hibiscus sabdariffa</name>
    <name type="common">roselle</name>
    <dbReference type="NCBI Taxonomy" id="183260"/>
    <lineage>
        <taxon>Eukaryota</taxon>
        <taxon>Viridiplantae</taxon>
        <taxon>Streptophyta</taxon>
        <taxon>Embryophyta</taxon>
        <taxon>Tracheophyta</taxon>
        <taxon>Spermatophyta</taxon>
        <taxon>Magnoliopsida</taxon>
        <taxon>eudicotyledons</taxon>
        <taxon>Gunneridae</taxon>
        <taxon>Pentapetalae</taxon>
        <taxon>rosids</taxon>
        <taxon>malvids</taxon>
        <taxon>Malvales</taxon>
        <taxon>Malvaceae</taxon>
        <taxon>Malvoideae</taxon>
        <taxon>Hibiscus</taxon>
    </lineage>
</organism>
<comment type="caution">
    <text evidence="1">The sequence shown here is derived from an EMBL/GenBank/DDBJ whole genome shotgun (WGS) entry which is preliminary data.</text>
</comment>
<dbReference type="EMBL" id="JBBPBM010000912">
    <property type="protein sequence ID" value="KAK8489549.1"/>
    <property type="molecule type" value="Genomic_DNA"/>
</dbReference>
<keyword evidence="2" id="KW-1185">Reference proteome</keyword>
<evidence type="ECO:0000313" key="2">
    <source>
        <dbReference type="Proteomes" id="UP001472677"/>
    </source>
</evidence>
<gene>
    <name evidence="1" type="ORF">V6N12_018591</name>
</gene>
<name>A0ABR2A912_9ROSI</name>
<sequence length="194" mass="21950">MVREELRDGKGSDGEIWSGWSLRVVLLMMMEGLVVSVEGLGARGVEDRKPNKAPCNHQSESEDELRYGEKTWKYTWGLKSKISKQTSLIKGKVKPDVHATRSGLPMLTLLRSRSWVRIGEFPASLTHGLPHYLLDSQKKCSLPLELTLATRASIVDGWHMGYNNAIFTLAPYGEYWREIWKMDAKHPLISGPTQ</sequence>
<dbReference type="Proteomes" id="UP001472677">
    <property type="component" value="Unassembled WGS sequence"/>
</dbReference>
<evidence type="ECO:0000313" key="1">
    <source>
        <dbReference type="EMBL" id="KAK8489549.1"/>
    </source>
</evidence>
<reference evidence="1 2" key="1">
    <citation type="journal article" date="2024" name="G3 (Bethesda)">
        <title>Genome assembly of Hibiscus sabdariffa L. provides insights into metabolisms of medicinal natural products.</title>
        <authorList>
            <person name="Kim T."/>
        </authorList>
    </citation>
    <scope>NUCLEOTIDE SEQUENCE [LARGE SCALE GENOMIC DNA]</scope>
    <source>
        <strain evidence="1">TK-2024</strain>
        <tissue evidence="1">Old leaves</tissue>
    </source>
</reference>
<protein>
    <submittedName>
        <fullName evidence="1">Uncharacterized protein</fullName>
    </submittedName>
</protein>
<proteinExistence type="predicted"/>
<accession>A0ABR2A912</accession>